<evidence type="ECO:0000313" key="4">
    <source>
        <dbReference type="Proteomes" id="UP001164472"/>
    </source>
</evidence>
<sequence length="182" mass="19820">MSTTPNKENHLVISAIGGDRPGIVNELAKASSDNHCNIIDSRMTVLGGEFAVIMMVSGSWNDIAKLENVIPALAKKLDLTTIVKHTQPRQPKAAICYTANVVALDNPGIVHEIANFFSKQNINIDDLQTGTYSAPHTGTQMFNLNMSITIPSDTHLATLREEFMVFCDELNLDAAIEPARNS</sequence>
<dbReference type="InterPro" id="IPR045865">
    <property type="entry name" value="ACT-like_dom_sf"/>
</dbReference>
<dbReference type="GO" id="GO:0005737">
    <property type="term" value="C:cytoplasm"/>
    <property type="evidence" value="ECO:0007669"/>
    <property type="project" value="UniProtKB-SubCell"/>
</dbReference>
<dbReference type="RefSeq" id="WP_251811578.1">
    <property type="nucleotide sequence ID" value="NZ_CP101527.1"/>
</dbReference>
<name>A0A9E8HNG9_9ALTE</name>
<dbReference type="AlphaFoldDB" id="A0A9E8HNG9"/>
<evidence type="ECO:0000256" key="1">
    <source>
        <dbReference type="PIRNR" id="PIRNR028103"/>
    </source>
</evidence>
<feature type="domain" description="ACT" evidence="2">
    <location>
        <begin position="98"/>
        <end position="182"/>
    </location>
</feature>
<dbReference type="GO" id="GO:0006355">
    <property type="term" value="P:regulation of DNA-templated transcription"/>
    <property type="evidence" value="ECO:0007669"/>
    <property type="project" value="UniProtKB-UniRule"/>
</dbReference>
<keyword evidence="1" id="KW-0963">Cytoplasm</keyword>
<dbReference type="Gene3D" id="3.30.70.260">
    <property type="match status" value="2"/>
</dbReference>
<dbReference type="SUPFAM" id="SSF55021">
    <property type="entry name" value="ACT-like"/>
    <property type="match status" value="2"/>
</dbReference>
<keyword evidence="4" id="KW-1185">Reference proteome</keyword>
<proteinExistence type="predicted"/>
<dbReference type="Pfam" id="PF13740">
    <property type="entry name" value="ACT_6"/>
    <property type="match status" value="1"/>
</dbReference>
<protein>
    <recommendedName>
        <fullName evidence="1">Glycine cleavage system transcriptional repressor</fullName>
    </recommendedName>
</protein>
<accession>A0A9E8HNG9</accession>
<dbReference type="CDD" id="cd04869">
    <property type="entry name" value="ACT_GcvR_2"/>
    <property type="match status" value="1"/>
</dbReference>
<gene>
    <name evidence="3" type="ORF">NNL22_04390</name>
</gene>
<dbReference type="InterPro" id="IPR050990">
    <property type="entry name" value="UPF0237/GcvR_regulator"/>
</dbReference>
<dbReference type="FunFam" id="3.30.70.260:FF:000005">
    <property type="entry name" value="Glycine cleavage system transcriptional repressor"/>
    <property type="match status" value="1"/>
</dbReference>
<dbReference type="PROSITE" id="PS51671">
    <property type="entry name" value="ACT"/>
    <property type="match status" value="2"/>
</dbReference>
<organism evidence="3 4">
    <name type="scientific">Alkalimarinus sediminis</name>
    <dbReference type="NCBI Taxonomy" id="1632866"/>
    <lineage>
        <taxon>Bacteria</taxon>
        <taxon>Pseudomonadati</taxon>
        <taxon>Pseudomonadota</taxon>
        <taxon>Gammaproteobacteria</taxon>
        <taxon>Alteromonadales</taxon>
        <taxon>Alteromonadaceae</taxon>
        <taxon>Alkalimarinus</taxon>
    </lineage>
</organism>
<keyword evidence="1" id="KW-0804">Transcription</keyword>
<dbReference type="InterPro" id="IPR016867">
    <property type="entry name" value="GcvR"/>
</dbReference>
<dbReference type="PANTHER" id="PTHR34875:SF5">
    <property type="entry name" value="GLYCINE CLEAVAGE SYSTEM TRANSCRIPTIONAL REPRESSOR"/>
    <property type="match status" value="1"/>
</dbReference>
<dbReference type="PANTHER" id="PTHR34875">
    <property type="entry name" value="UPF0237 PROTEIN MJ1558"/>
    <property type="match status" value="1"/>
</dbReference>
<evidence type="ECO:0000259" key="2">
    <source>
        <dbReference type="PROSITE" id="PS51671"/>
    </source>
</evidence>
<dbReference type="EMBL" id="CP101527">
    <property type="protein sequence ID" value="UZW75828.1"/>
    <property type="molecule type" value="Genomic_DNA"/>
</dbReference>
<dbReference type="InterPro" id="IPR002912">
    <property type="entry name" value="ACT_dom"/>
</dbReference>
<dbReference type="CDD" id="cd04893">
    <property type="entry name" value="ACT_GcvR_1"/>
    <property type="match status" value="1"/>
</dbReference>
<dbReference type="KEGG" id="asem:NNL22_04390"/>
<dbReference type="Proteomes" id="UP001164472">
    <property type="component" value="Chromosome"/>
</dbReference>
<evidence type="ECO:0000313" key="3">
    <source>
        <dbReference type="EMBL" id="UZW75828.1"/>
    </source>
</evidence>
<keyword evidence="1" id="KW-0678">Repressor</keyword>
<dbReference type="PIRSF" id="PIRSF028103">
    <property type="entry name" value="GcvR"/>
    <property type="match status" value="1"/>
</dbReference>
<feature type="domain" description="ACT" evidence="2">
    <location>
        <begin position="12"/>
        <end position="91"/>
    </location>
</feature>
<reference evidence="3" key="1">
    <citation type="submission" date="2022-07" db="EMBL/GenBank/DDBJ databases">
        <title>Alkalimarinus sp. nov., isolated from gut of a Alitta virens.</title>
        <authorList>
            <person name="Yang A.I."/>
            <person name="Shin N.-R."/>
        </authorList>
    </citation>
    <scope>NUCLEOTIDE SEQUENCE</scope>
    <source>
        <strain evidence="3">FA028</strain>
    </source>
</reference>
<comment type="subcellular location">
    <subcellularLocation>
        <location evidence="1">Cytoplasm</location>
    </subcellularLocation>
</comment>